<dbReference type="AlphaFoldDB" id="A0A2S4ZX54"/>
<dbReference type="NCBIfam" id="NF000996">
    <property type="entry name" value="PRK00105.1"/>
    <property type="match status" value="1"/>
</dbReference>
<dbReference type="FunFam" id="3.40.50.10210:FF:000001">
    <property type="entry name" value="Nicotinate-nucleotide--dimethylbenzimidazole phosphoribosyltransferase"/>
    <property type="match status" value="1"/>
</dbReference>
<reference evidence="11 12" key="1">
    <citation type="submission" date="2018-01" db="EMBL/GenBank/DDBJ databases">
        <authorList>
            <person name="Gaut B.S."/>
            <person name="Morton B.R."/>
            <person name="Clegg M.T."/>
            <person name="Duvall M.R."/>
        </authorList>
    </citation>
    <scope>NUCLEOTIDE SEQUENCE [LARGE SCALE GENOMIC DNA]</scope>
    <source>
        <strain evidence="11 12">HR-AV</strain>
    </source>
</reference>
<evidence type="ECO:0000256" key="2">
    <source>
        <dbReference type="ARBA" id="ARBA00007110"/>
    </source>
</evidence>
<dbReference type="InterPro" id="IPR036087">
    <property type="entry name" value="Nict_dMeBzImd_PRibTrfase_sf"/>
</dbReference>
<evidence type="ECO:0000256" key="5">
    <source>
        <dbReference type="ARBA" id="ARBA00022573"/>
    </source>
</evidence>
<dbReference type="InterPro" id="IPR017846">
    <property type="entry name" value="Nict_dMeBzImd_PRibTrfase_bact"/>
</dbReference>
<dbReference type="CDD" id="cd02439">
    <property type="entry name" value="DMB-PRT_CobT"/>
    <property type="match status" value="1"/>
</dbReference>
<evidence type="ECO:0000256" key="1">
    <source>
        <dbReference type="ARBA" id="ARBA00005049"/>
    </source>
</evidence>
<sequence>MIAFNIERPDQSTLDDIQHKIDFKTKPLGALGDLEKLAEKLCLIQQTLEPALRNPNIIVFAADHGIAESGVSKYPQEVTYQMVLNFVYGGAAINVFSRQHGIELNIVDAGVKGDFVDVPLVINQKIAQGTRNFAIEPAMSIADAELAIQKGADLVNQIAAKGCNVIGFGEMGIANTSSASVIMHKITGLPLLNCVGKGTGLDDEQLASKTQVLQNALAKHVANSPIEILNTFGGFEIAQMVGAILQAAANKMILLVDGFITTSALLIAQAIHPAVIDYCIFCHQGDENGHKGMLEYLNAKAILKLNMRLGEGSGVALAYPIIQSAVNFMNEMASFESAGVSSH</sequence>
<dbReference type="GO" id="GO:0008939">
    <property type="term" value="F:nicotinate-nucleotide-dimethylbenzimidazole phosphoribosyltransferase activity"/>
    <property type="evidence" value="ECO:0007669"/>
    <property type="project" value="UniProtKB-UniRule"/>
</dbReference>
<comment type="catalytic activity">
    <reaction evidence="9 10">
        <text>5,6-dimethylbenzimidazole + nicotinate beta-D-ribonucleotide = alpha-ribazole 5'-phosphate + nicotinate + H(+)</text>
        <dbReference type="Rhea" id="RHEA:11196"/>
        <dbReference type="ChEBI" id="CHEBI:15378"/>
        <dbReference type="ChEBI" id="CHEBI:15890"/>
        <dbReference type="ChEBI" id="CHEBI:32544"/>
        <dbReference type="ChEBI" id="CHEBI:57502"/>
        <dbReference type="ChEBI" id="CHEBI:57918"/>
        <dbReference type="EC" id="2.4.2.21"/>
    </reaction>
</comment>
<dbReference type="InterPro" id="IPR003200">
    <property type="entry name" value="Nict_dMeBzImd_PRibTrfase"/>
</dbReference>
<dbReference type="Proteomes" id="UP000236893">
    <property type="component" value="Unassembled WGS sequence"/>
</dbReference>
<gene>
    <name evidence="10 11" type="primary">cobT</name>
    <name evidence="11" type="ORF">C3K47_18100</name>
</gene>
<dbReference type="HAMAP" id="MF_00230">
    <property type="entry name" value="CobT"/>
    <property type="match status" value="1"/>
</dbReference>
<evidence type="ECO:0000256" key="3">
    <source>
        <dbReference type="ARBA" id="ARBA00011991"/>
    </source>
</evidence>
<dbReference type="OrthoDB" id="9781491at2"/>
<dbReference type="InterPro" id="IPR023195">
    <property type="entry name" value="Nict_dMeBzImd_PRibTrfase_N"/>
</dbReference>
<dbReference type="NCBIfam" id="TIGR03160">
    <property type="entry name" value="cobT_DBIPRT"/>
    <property type="match status" value="1"/>
</dbReference>
<dbReference type="RefSeq" id="WP_103790576.1">
    <property type="nucleotide sequence ID" value="NZ_PQVF01000017.1"/>
</dbReference>
<organism evidence="11 12">
    <name type="scientific">Solitalea longa</name>
    <dbReference type="NCBI Taxonomy" id="2079460"/>
    <lineage>
        <taxon>Bacteria</taxon>
        <taxon>Pseudomonadati</taxon>
        <taxon>Bacteroidota</taxon>
        <taxon>Sphingobacteriia</taxon>
        <taxon>Sphingobacteriales</taxon>
        <taxon>Sphingobacteriaceae</taxon>
        <taxon>Solitalea</taxon>
    </lineage>
</organism>
<dbReference type="EMBL" id="PQVF01000017">
    <property type="protein sequence ID" value="POY34866.1"/>
    <property type="molecule type" value="Genomic_DNA"/>
</dbReference>
<dbReference type="GO" id="GO:0009236">
    <property type="term" value="P:cobalamin biosynthetic process"/>
    <property type="evidence" value="ECO:0007669"/>
    <property type="project" value="UniProtKB-UniRule"/>
</dbReference>
<keyword evidence="7 10" id="KW-0808">Transferase</keyword>
<dbReference type="PANTHER" id="PTHR43463">
    <property type="entry name" value="NICOTINATE-NUCLEOTIDE--DIMETHYLBENZIMIDAZOLE PHOSPHORIBOSYLTRANSFERASE"/>
    <property type="match status" value="1"/>
</dbReference>
<comment type="pathway">
    <text evidence="1 10">Nucleoside biosynthesis; alpha-ribazole biosynthesis; alpha-ribazole from 5,6-dimethylbenzimidazole: step 1/2.</text>
</comment>
<keyword evidence="5 10" id="KW-0169">Cobalamin biosynthesis</keyword>
<dbReference type="EC" id="2.4.2.21" evidence="3 10"/>
<comment type="function">
    <text evidence="10">Catalyzes the synthesis of alpha-ribazole-5'-phosphate from nicotinate mononucleotide (NAMN) and 5,6-dimethylbenzimidazole (DMB).</text>
</comment>
<evidence type="ECO:0000256" key="9">
    <source>
        <dbReference type="ARBA" id="ARBA00047340"/>
    </source>
</evidence>
<evidence type="ECO:0000256" key="6">
    <source>
        <dbReference type="ARBA" id="ARBA00022676"/>
    </source>
</evidence>
<keyword evidence="12" id="KW-1185">Reference proteome</keyword>
<evidence type="ECO:0000256" key="8">
    <source>
        <dbReference type="ARBA" id="ARBA00030686"/>
    </source>
</evidence>
<protein>
    <recommendedName>
        <fullName evidence="4 10">Nicotinate-nucleotide--dimethylbenzimidazole phosphoribosyltransferase</fullName>
        <shortName evidence="10">NN:DBI PRT</shortName>
        <ecNumber evidence="3 10">2.4.2.21</ecNumber>
    </recommendedName>
    <alternativeName>
        <fullName evidence="8 10">N(1)-alpha-phosphoribosyltransferase</fullName>
    </alternativeName>
</protein>
<evidence type="ECO:0000256" key="7">
    <source>
        <dbReference type="ARBA" id="ARBA00022679"/>
    </source>
</evidence>
<proteinExistence type="inferred from homology"/>
<comment type="similarity">
    <text evidence="2 10">Belongs to the CobT family.</text>
</comment>
<comment type="caution">
    <text evidence="11">The sequence shown here is derived from an EMBL/GenBank/DDBJ whole genome shotgun (WGS) entry which is preliminary data.</text>
</comment>
<dbReference type="Gene3D" id="1.10.1610.10">
    <property type="match status" value="1"/>
</dbReference>
<keyword evidence="6 10" id="KW-0328">Glycosyltransferase</keyword>
<dbReference type="SUPFAM" id="SSF52733">
    <property type="entry name" value="Nicotinate mononucleotide:5,6-dimethylbenzimidazole phosphoribosyltransferase (CobT)"/>
    <property type="match status" value="1"/>
</dbReference>
<evidence type="ECO:0000256" key="4">
    <source>
        <dbReference type="ARBA" id="ARBA00015486"/>
    </source>
</evidence>
<accession>A0A2S4ZX54</accession>
<evidence type="ECO:0000313" key="11">
    <source>
        <dbReference type="EMBL" id="POY34866.1"/>
    </source>
</evidence>
<feature type="active site" description="Proton acceptor" evidence="10">
    <location>
        <position position="311"/>
    </location>
</feature>
<dbReference type="PANTHER" id="PTHR43463:SF1">
    <property type="entry name" value="NICOTINATE-NUCLEOTIDE--DIMETHYLBENZIMIDAZOLE PHOSPHORIBOSYLTRANSFERASE"/>
    <property type="match status" value="1"/>
</dbReference>
<dbReference type="Pfam" id="PF02277">
    <property type="entry name" value="DBI_PRT"/>
    <property type="match status" value="1"/>
</dbReference>
<evidence type="ECO:0000256" key="10">
    <source>
        <dbReference type="HAMAP-Rule" id="MF_00230"/>
    </source>
</evidence>
<name>A0A2S4ZX54_9SPHI</name>
<dbReference type="Gene3D" id="3.40.50.10210">
    <property type="match status" value="1"/>
</dbReference>
<evidence type="ECO:0000313" key="12">
    <source>
        <dbReference type="Proteomes" id="UP000236893"/>
    </source>
</evidence>
<dbReference type="UniPathway" id="UPA00061">
    <property type="reaction ID" value="UER00516"/>
</dbReference>